<comment type="caution">
    <text evidence="1">The sequence shown here is derived from an EMBL/GenBank/DDBJ whole genome shotgun (WGS) entry which is preliminary data.</text>
</comment>
<reference evidence="1 2" key="1">
    <citation type="submission" date="2021-06" db="EMBL/GenBank/DDBJ databases">
        <title>Caerostris extrusa draft genome.</title>
        <authorList>
            <person name="Kono N."/>
            <person name="Arakawa K."/>
        </authorList>
    </citation>
    <scope>NUCLEOTIDE SEQUENCE [LARGE SCALE GENOMIC DNA]</scope>
</reference>
<sequence>MELERQMKNIEQRKMKKTNGELEKIFGQFKSTYDICRKELNGYQTTVVVERDISKRELENVQNETDVLAHCQSPTNEK</sequence>
<organism evidence="1 2">
    <name type="scientific">Caerostris extrusa</name>
    <name type="common">Bark spider</name>
    <name type="synonym">Caerostris bankana</name>
    <dbReference type="NCBI Taxonomy" id="172846"/>
    <lineage>
        <taxon>Eukaryota</taxon>
        <taxon>Metazoa</taxon>
        <taxon>Ecdysozoa</taxon>
        <taxon>Arthropoda</taxon>
        <taxon>Chelicerata</taxon>
        <taxon>Arachnida</taxon>
        <taxon>Araneae</taxon>
        <taxon>Araneomorphae</taxon>
        <taxon>Entelegynae</taxon>
        <taxon>Araneoidea</taxon>
        <taxon>Araneidae</taxon>
        <taxon>Caerostris</taxon>
    </lineage>
</organism>
<dbReference type="EMBL" id="BPLR01020561">
    <property type="protein sequence ID" value="GIX80007.1"/>
    <property type="molecule type" value="Genomic_DNA"/>
</dbReference>
<evidence type="ECO:0000313" key="2">
    <source>
        <dbReference type="Proteomes" id="UP001054945"/>
    </source>
</evidence>
<dbReference type="AlphaFoldDB" id="A0AAV4N947"/>
<keyword evidence="2" id="KW-1185">Reference proteome</keyword>
<gene>
    <name evidence="1" type="ORF">CEXT_777021</name>
</gene>
<protein>
    <submittedName>
        <fullName evidence="1">Uncharacterized protein</fullName>
    </submittedName>
</protein>
<dbReference type="Proteomes" id="UP001054945">
    <property type="component" value="Unassembled WGS sequence"/>
</dbReference>
<name>A0AAV4N947_CAEEX</name>
<accession>A0AAV4N947</accession>
<evidence type="ECO:0000313" key="1">
    <source>
        <dbReference type="EMBL" id="GIX80007.1"/>
    </source>
</evidence>
<proteinExistence type="predicted"/>